<dbReference type="SUPFAM" id="SSF52047">
    <property type="entry name" value="RNI-like"/>
    <property type="match status" value="1"/>
</dbReference>
<organism evidence="1 2">
    <name type="scientific">Paratrimastix pyriformis</name>
    <dbReference type="NCBI Taxonomy" id="342808"/>
    <lineage>
        <taxon>Eukaryota</taxon>
        <taxon>Metamonada</taxon>
        <taxon>Preaxostyla</taxon>
        <taxon>Paratrimastigidae</taxon>
        <taxon>Paratrimastix</taxon>
    </lineage>
</organism>
<proteinExistence type="predicted"/>
<dbReference type="EMBL" id="JAPMOS010000046">
    <property type="protein sequence ID" value="KAJ4457473.1"/>
    <property type="molecule type" value="Genomic_DNA"/>
</dbReference>
<dbReference type="Gene3D" id="3.80.10.10">
    <property type="entry name" value="Ribonuclease Inhibitor"/>
    <property type="match status" value="1"/>
</dbReference>
<gene>
    <name evidence="1" type="ORF">PAPYR_7065</name>
</gene>
<dbReference type="InterPro" id="IPR032675">
    <property type="entry name" value="LRR_dom_sf"/>
</dbReference>
<keyword evidence="2" id="KW-1185">Reference proteome</keyword>
<comment type="caution">
    <text evidence="1">The sequence shown here is derived from an EMBL/GenBank/DDBJ whole genome shotgun (WGS) entry which is preliminary data.</text>
</comment>
<sequence length="652" mass="70978">MSEERACQACGISPHEVKALCRDQSQLQNIVRSQQLFTTVAKSGQELTQTQVSDHLHLLSLSHAIRQSYRGILREMIAFVEFDPITSEFMPTITADALSLPERWRGFTSEQAARWVDETFGGHGQLFSLALFPSLPDPAIERLLGHLPGLVELTVDQRCFEMNTHLLAALARSCPGLQVLRCSVSETAPSDHLAVLAPLSGVLKELTLGGPPSSVESLAPLILSLSAVTCLRLFRRCPPAVLEPIAPHLTSLELTHILCKEDLPGPWLCRLEELSLDLSHTTDHVSAPLARLLTENQATLRSLCLRLMAVEAAQPLAASLRALPHLTRLEVVVFGPAGCSLPAMLLPDVVDRLEHLHIELGTVQPDPVHITSSRLQQLHLDGHLSELELCCPALCPRLRTIRAPVESLAGVASMPMPDLEVAEFRGWHFGENPTRLVAGSPRLQVLSGVRLIAPDLLTRVLCACKSLHYDLFIQREDPDDGGLPQPLDLQVEAPRLLNFDLTIAEKSLPSARVWLHNCPSLVRLWLKSHTTLILQTDEDGAAGAPAAMQPRILSMDGDRGLEAASLLALLTRHGAPDAALSGLPRLANLAVNVSKAPSPLSLACPQLHTLDLCRLPGETKVSLACPLLEKLSGIRDPSRQLEFALPAPNLRL</sequence>
<accession>A0ABQ8UH24</accession>
<dbReference type="Proteomes" id="UP001141327">
    <property type="component" value="Unassembled WGS sequence"/>
</dbReference>
<evidence type="ECO:0000313" key="2">
    <source>
        <dbReference type="Proteomes" id="UP001141327"/>
    </source>
</evidence>
<reference evidence="1" key="1">
    <citation type="journal article" date="2022" name="bioRxiv">
        <title>Genomics of Preaxostyla Flagellates Illuminates Evolutionary Transitions and the Path Towards Mitochondrial Loss.</title>
        <authorList>
            <person name="Novak L.V.F."/>
            <person name="Treitli S.C."/>
            <person name="Pyrih J."/>
            <person name="Halakuc P."/>
            <person name="Pipaliya S.V."/>
            <person name="Vacek V."/>
            <person name="Brzon O."/>
            <person name="Soukal P."/>
            <person name="Eme L."/>
            <person name="Dacks J.B."/>
            <person name="Karnkowska A."/>
            <person name="Elias M."/>
            <person name="Hampl V."/>
        </authorList>
    </citation>
    <scope>NUCLEOTIDE SEQUENCE</scope>
    <source>
        <strain evidence="1">RCP-MX</strain>
    </source>
</reference>
<name>A0ABQ8UH24_9EUKA</name>
<protein>
    <submittedName>
        <fullName evidence="1">Uncharacterized protein</fullName>
    </submittedName>
</protein>
<evidence type="ECO:0000313" key="1">
    <source>
        <dbReference type="EMBL" id="KAJ4457473.1"/>
    </source>
</evidence>